<dbReference type="SUPFAM" id="SSF158372">
    <property type="entry name" value="AF1782-like"/>
    <property type="match status" value="1"/>
</dbReference>
<evidence type="ECO:0000313" key="2">
    <source>
        <dbReference type="EMBL" id="SDY07575.1"/>
    </source>
</evidence>
<dbReference type="EMBL" id="FNPB01000006">
    <property type="protein sequence ID" value="SDY07575.1"/>
    <property type="molecule type" value="Genomic_DNA"/>
</dbReference>
<feature type="domain" description="DUF357" evidence="1">
    <location>
        <begin position="11"/>
        <end position="83"/>
    </location>
</feature>
<evidence type="ECO:0000313" key="3">
    <source>
        <dbReference type="Proteomes" id="UP000199170"/>
    </source>
</evidence>
<proteinExistence type="predicted"/>
<dbReference type="AlphaFoldDB" id="A0A1H3GX68"/>
<evidence type="ECO:0000259" key="1">
    <source>
        <dbReference type="Pfam" id="PF04010"/>
    </source>
</evidence>
<reference evidence="3" key="1">
    <citation type="submission" date="2016-10" db="EMBL/GenBank/DDBJ databases">
        <authorList>
            <person name="Varghese N."/>
            <person name="Submissions S."/>
        </authorList>
    </citation>
    <scope>NUCLEOTIDE SEQUENCE [LARGE SCALE GENOMIC DNA]</scope>
    <source>
        <strain evidence="3">CGMCC 1.10118</strain>
    </source>
</reference>
<dbReference type="STRING" id="660517.SAMN04487946_10619"/>
<keyword evidence="3" id="KW-1185">Reference proteome</keyword>
<name>A0A1H3GX68_9EURY</name>
<protein>
    <recommendedName>
        <fullName evidence="1">DUF357 domain-containing protein</fullName>
    </recommendedName>
</protein>
<dbReference type="InterPro" id="IPR023140">
    <property type="entry name" value="DUF357"/>
</dbReference>
<dbReference type="InterPro" id="IPR036809">
    <property type="entry name" value="AF1782-like_sf"/>
</dbReference>
<sequence length="95" mass="10364">MPADLAEKTDRYEAMLADALAEAEVAVPESSPLGAAATESREMAVSYLEDGRHFRENGDPVNALAAYSYGYGWLDAGVRFGLFRIPDETELFTTD</sequence>
<gene>
    <name evidence="2" type="ORF">SAMN04487946_10619</name>
</gene>
<dbReference type="OrthoDB" id="148073at2157"/>
<dbReference type="Gene3D" id="1.20.1270.90">
    <property type="entry name" value="AF1782-like"/>
    <property type="match status" value="1"/>
</dbReference>
<dbReference type="Proteomes" id="UP000199170">
    <property type="component" value="Unassembled WGS sequence"/>
</dbReference>
<dbReference type="RefSeq" id="WP_089767132.1">
    <property type="nucleotide sequence ID" value="NZ_FNPB01000006.1"/>
</dbReference>
<dbReference type="Pfam" id="PF04010">
    <property type="entry name" value="DUF357"/>
    <property type="match status" value="1"/>
</dbReference>
<accession>A0A1H3GX68</accession>
<organism evidence="2 3">
    <name type="scientific">Halobellus clavatus</name>
    <dbReference type="NCBI Taxonomy" id="660517"/>
    <lineage>
        <taxon>Archaea</taxon>
        <taxon>Methanobacteriati</taxon>
        <taxon>Methanobacteriota</taxon>
        <taxon>Stenosarchaea group</taxon>
        <taxon>Halobacteria</taxon>
        <taxon>Halobacteriales</taxon>
        <taxon>Haloferacaceae</taxon>
        <taxon>Halobellus</taxon>
    </lineage>
</organism>